<dbReference type="AlphaFoldDB" id="D9PH65"/>
<comment type="caution">
    <text evidence="1">The sequence shown here is derived from an EMBL/GenBank/DDBJ whole genome shotgun (WGS) entry which is preliminary data.</text>
</comment>
<sequence length="132" mass="14681">MPRKKKTITKDIAINTAVSHAITEINRRGIKPFNAAFSVKPTGSVSMMDLKGVNPDPESVQTIVNNGFKAGGEYIIFTVFGEPSDHDNIVIITFDKEFNRDVRISPYKIKDGKICPIGKTEKGFSIFMEDDE</sequence>
<proteinExistence type="predicted"/>
<reference evidence="1" key="1">
    <citation type="submission" date="2010-07" db="EMBL/GenBank/DDBJ databases">
        <authorList>
            <consortium name="CONSOLIDER consortium CSD2007-00005"/>
            <person name="Guazzaroni M.-E."/>
            <person name="Richter M."/>
            <person name="Garcia-Salamanca A."/>
            <person name="Yarza P."/>
            <person name="Ferrer M."/>
        </authorList>
    </citation>
    <scope>NUCLEOTIDE SEQUENCE</scope>
</reference>
<dbReference type="EMBL" id="ADZX01000356">
    <property type="protein sequence ID" value="EFK97092.1"/>
    <property type="molecule type" value="Genomic_DNA"/>
</dbReference>
<gene>
    <name evidence="1" type="ORF">LDC_0865</name>
</gene>
<organism evidence="1">
    <name type="scientific">sediment metagenome</name>
    <dbReference type="NCBI Taxonomy" id="749907"/>
    <lineage>
        <taxon>unclassified sequences</taxon>
        <taxon>metagenomes</taxon>
        <taxon>ecological metagenomes</taxon>
    </lineage>
</organism>
<reference evidence="1" key="2">
    <citation type="journal article" date="2011" name="Microb. Ecol.">
        <title>Taxonomic and Functional Metagenomic Profiling of the Microbial Community in the Anoxic Sediment of a Sub-saline Shallow Lake (Laguna de Carrizo, Central Spain).</title>
        <authorList>
            <person name="Ferrer M."/>
            <person name="Guazzaroni M.E."/>
            <person name="Richter M."/>
            <person name="Garcia-Salamanca A."/>
            <person name="Yarza P."/>
            <person name="Suarez-Suarez A."/>
            <person name="Solano J."/>
            <person name="Alcaide M."/>
            <person name="van Dillewijn P."/>
            <person name="Molina-Henares M.A."/>
            <person name="Lopez-Cortes N."/>
            <person name="Al-Ramahi Y."/>
            <person name="Guerrero C."/>
            <person name="Acosta A."/>
            <person name="de Eugenio L.I."/>
            <person name="Martinez V."/>
            <person name="Marques S."/>
            <person name="Rojo F."/>
            <person name="Santero E."/>
            <person name="Genilloud O."/>
            <person name="Perez-Perez J."/>
            <person name="Rossello-Mora R."/>
            <person name="Ramos J.L."/>
        </authorList>
    </citation>
    <scope>NUCLEOTIDE SEQUENCE</scope>
</reference>
<accession>D9PH65</accession>
<name>D9PH65_9ZZZZ</name>
<evidence type="ECO:0000313" key="1">
    <source>
        <dbReference type="EMBL" id="EFK97092.1"/>
    </source>
</evidence>
<protein>
    <submittedName>
        <fullName evidence="1">Uncharacterized protein</fullName>
    </submittedName>
</protein>